<comment type="caution">
    <text evidence="1">The sequence shown here is derived from an EMBL/GenBank/DDBJ whole genome shotgun (WGS) entry which is preliminary data.</text>
</comment>
<name>A0ABT3NCY6_9BACT</name>
<dbReference type="EMBL" id="JAPFPW010000032">
    <property type="protein sequence ID" value="MCW7755335.1"/>
    <property type="molecule type" value="Genomic_DNA"/>
</dbReference>
<dbReference type="RefSeq" id="WP_265426279.1">
    <property type="nucleotide sequence ID" value="NZ_JAPFPW010000032.1"/>
</dbReference>
<organism evidence="1 2">
    <name type="scientific">Desulfobotulus pelophilus</name>
    <dbReference type="NCBI Taxonomy" id="2823377"/>
    <lineage>
        <taxon>Bacteria</taxon>
        <taxon>Pseudomonadati</taxon>
        <taxon>Thermodesulfobacteriota</taxon>
        <taxon>Desulfobacteria</taxon>
        <taxon>Desulfobacterales</taxon>
        <taxon>Desulfobacteraceae</taxon>
        <taxon>Desulfobotulus</taxon>
    </lineage>
</organism>
<protein>
    <submittedName>
        <fullName evidence="1">Uncharacterized protein</fullName>
    </submittedName>
</protein>
<reference evidence="1 2" key="1">
    <citation type="submission" date="2022-11" db="EMBL/GenBank/DDBJ databases">
        <title>Desulfobotulus tamanensis H1 sp. nov. - anaerobic, alkaliphilic, sulphate reducing bacterium isolated from terrestrial mud volcano.</title>
        <authorList>
            <person name="Frolova A."/>
            <person name="Merkel A.Y."/>
            <person name="Slobodkin A.I."/>
        </authorList>
    </citation>
    <scope>NUCLEOTIDE SEQUENCE [LARGE SCALE GENOMIC DNA]</scope>
    <source>
        <strain evidence="1 2">H1</strain>
    </source>
</reference>
<dbReference type="Proteomes" id="UP001209681">
    <property type="component" value="Unassembled WGS sequence"/>
</dbReference>
<sequence>MTGDKRENMEIAKEVSKVVSENLRGVLNSALTAMGEKRTLRAIDLGEISSVADYRDTYREGGGHNEQYRDSYSEDGYKNHYSDTRSALLTKIRPEDFTKETLFLEAEKLKAEIAAKNALIERLQAAGGRIG</sequence>
<accession>A0ABT3NCY6</accession>
<gene>
    <name evidence="1" type="ORF">OOT00_15230</name>
</gene>
<evidence type="ECO:0000313" key="1">
    <source>
        <dbReference type="EMBL" id="MCW7755335.1"/>
    </source>
</evidence>
<evidence type="ECO:0000313" key="2">
    <source>
        <dbReference type="Proteomes" id="UP001209681"/>
    </source>
</evidence>
<keyword evidence="2" id="KW-1185">Reference proteome</keyword>
<proteinExistence type="predicted"/>